<protein>
    <recommendedName>
        <fullName evidence="7">F-box protein 6</fullName>
    </recommendedName>
</protein>
<dbReference type="EMBL" id="JAUNZN010000020">
    <property type="protein sequence ID" value="KAK4809910.1"/>
    <property type="molecule type" value="Genomic_DNA"/>
</dbReference>
<feature type="domain" description="FBA" evidence="4">
    <location>
        <begin position="295"/>
        <end position="476"/>
    </location>
</feature>
<evidence type="ECO:0000256" key="2">
    <source>
        <dbReference type="SAM" id="MobiDB-lite"/>
    </source>
</evidence>
<dbReference type="GO" id="GO:0036503">
    <property type="term" value="P:ERAD pathway"/>
    <property type="evidence" value="ECO:0007669"/>
    <property type="project" value="TreeGrafter"/>
</dbReference>
<dbReference type="PANTHER" id="PTHR12125">
    <property type="entry name" value="F-BOX ONLY PROTEIN 6-LIKE PROTEIN"/>
    <property type="match status" value="1"/>
</dbReference>
<evidence type="ECO:0000313" key="6">
    <source>
        <dbReference type="Proteomes" id="UP001333110"/>
    </source>
</evidence>
<dbReference type="FunFam" id="2.60.120.260:FF:000012">
    <property type="entry name" value="F-box only protein 2"/>
    <property type="match status" value="1"/>
</dbReference>
<feature type="domain" description="F-box" evidence="3">
    <location>
        <begin position="227"/>
        <end position="274"/>
    </location>
</feature>
<dbReference type="PANTHER" id="PTHR12125:SF12">
    <property type="entry name" value="F-BOX ONLY PROTEIN 6"/>
    <property type="match status" value="1"/>
</dbReference>
<evidence type="ECO:0000313" key="5">
    <source>
        <dbReference type="EMBL" id="KAK4809910.1"/>
    </source>
</evidence>
<dbReference type="InterPro" id="IPR001810">
    <property type="entry name" value="F-box_dom"/>
</dbReference>
<dbReference type="AlphaFoldDB" id="A0AAN7MML1"/>
<dbReference type="InterPro" id="IPR008979">
    <property type="entry name" value="Galactose-bd-like_sf"/>
</dbReference>
<dbReference type="InterPro" id="IPR007397">
    <property type="entry name" value="F-box-assoc_dom"/>
</dbReference>
<keyword evidence="6" id="KW-1185">Reference proteome</keyword>
<organism evidence="5 6">
    <name type="scientific">Mycteria americana</name>
    <name type="common">Wood stork</name>
    <dbReference type="NCBI Taxonomy" id="33587"/>
    <lineage>
        <taxon>Eukaryota</taxon>
        <taxon>Metazoa</taxon>
        <taxon>Chordata</taxon>
        <taxon>Craniata</taxon>
        <taxon>Vertebrata</taxon>
        <taxon>Euteleostomi</taxon>
        <taxon>Archelosauria</taxon>
        <taxon>Archosauria</taxon>
        <taxon>Dinosauria</taxon>
        <taxon>Saurischia</taxon>
        <taxon>Theropoda</taxon>
        <taxon>Coelurosauria</taxon>
        <taxon>Aves</taxon>
        <taxon>Neognathae</taxon>
        <taxon>Neoaves</taxon>
        <taxon>Aequornithes</taxon>
        <taxon>Ciconiiformes</taxon>
        <taxon>Ciconiidae</taxon>
        <taxon>Mycteria</taxon>
    </lineage>
</organism>
<dbReference type="GO" id="GO:0031146">
    <property type="term" value="P:SCF-dependent proteasomal ubiquitin-dependent protein catabolic process"/>
    <property type="evidence" value="ECO:0007669"/>
    <property type="project" value="TreeGrafter"/>
</dbReference>
<dbReference type="GO" id="GO:0061630">
    <property type="term" value="F:ubiquitin protein ligase activity"/>
    <property type="evidence" value="ECO:0007669"/>
    <property type="project" value="TreeGrafter"/>
</dbReference>
<sequence length="480" mass="52853">MQPNSSGTSRGSSPPVPCSGRTPPPCLPPPQPSLPCCPAQPAREKPAGSRRSGGRLGVPPAPSPRPGWPRRGRAGAERSYLGRCSAGGRGSGGPGPGPGRAALIKGSGRGAGRPRHRLLLRLPAPLRPARCGRAAAASRPRPDPGGAGAGRGERAARLLVGAAARGRAPSRSGPGGRPGSLGRAVGRVVVLVTSENSACFPKLCAGRARGFSIAYPSARHGSCRSVMTTICDLPEDVLVELLSLLPAQALIRTCRLVCRQWRYVVDLTTLWKRKCQREGFYIQNLDRNVSDWKVFYMLCNLKRNLIKNPCAEENFQHWKLDKNDGDKWKIQDLPGTHGQSMPDPRVHKYFVTSYGPCFKSQLISLQKEGYWNELMDEKRPEIVVKDWYAARFDCGCRYELTVRLLSEDYIVLEEFHPEPVVIEQWSDAMWREISHTFQNYPAGVRYIWFQHGGQDTQFWAGWYGIRVTNSSITIGPLTLL</sequence>
<keyword evidence="1" id="KW-0833">Ubl conjugation pathway</keyword>
<feature type="compositionally biased region" description="Gly residues" evidence="2">
    <location>
        <begin position="85"/>
        <end position="94"/>
    </location>
</feature>
<gene>
    <name evidence="5" type="ORF">QYF61_023397</name>
</gene>
<dbReference type="PROSITE" id="PS50181">
    <property type="entry name" value="FBOX"/>
    <property type="match status" value="1"/>
</dbReference>
<feature type="compositionally biased region" description="Pro residues" evidence="2">
    <location>
        <begin position="14"/>
        <end position="35"/>
    </location>
</feature>
<name>A0AAN7MML1_MYCAM</name>
<dbReference type="FunFam" id="1.20.1280.50:FF:000002">
    <property type="entry name" value="F-box only protein 44"/>
    <property type="match status" value="1"/>
</dbReference>
<dbReference type="SUPFAM" id="SSF81383">
    <property type="entry name" value="F-box domain"/>
    <property type="match status" value="1"/>
</dbReference>
<evidence type="ECO:0000259" key="3">
    <source>
        <dbReference type="PROSITE" id="PS50181"/>
    </source>
</evidence>
<feature type="compositionally biased region" description="Low complexity" evidence="2">
    <location>
        <begin position="120"/>
        <end position="139"/>
    </location>
</feature>
<reference evidence="5 6" key="1">
    <citation type="journal article" date="2023" name="J. Hered.">
        <title>Chromosome-level genome of the wood stork (Mycteria americana) provides insight into avian chromosome evolution.</title>
        <authorList>
            <person name="Flamio R. Jr."/>
            <person name="Ramstad K.M."/>
        </authorList>
    </citation>
    <scope>NUCLEOTIDE SEQUENCE [LARGE SCALE GENOMIC DNA]</scope>
    <source>
        <strain evidence="5">JAX WOST 10</strain>
    </source>
</reference>
<dbReference type="CDD" id="cd22168">
    <property type="entry name" value="F-box_FBXO6-like"/>
    <property type="match status" value="1"/>
</dbReference>
<accession>A0AAN7MML1</accession>
<feature type="compositionally biased region" description="Polar residues" evidence="2">
    <location>
        <begin position="1"/>
        <end position="12"/>
    </location>
</feature>
<dbReference type="Pfam" id="PF12937">
    <property type="entry name" value="F-box-like"/>
    <property type="match status" value="1"/>
</dbReference>
<dbReference type="GO" id="GO:0006516">
    <property type="term" value="P:glycoprotein catabolic process"/>
    <property type="evidence" value="ECO:0007669"/>
    <property type="project" value="TreeGrafter"/>
</dbReference>
<proteinExistence type="predicted"/>
<dbReference type="InterPro" id="IPR036047">
    <property type="entry name" value="F-box-like_dom_sf"/>
</dbReference>
<dbReference type="Proteomes" id="UP001333110">
    <property type="component" value="Unassembled WGS sequence"/>
</dbReference>
<dbReference type="SUPFAM" id="SSF49785">
    <property type="entry name" value="Galactose-binding domain-like"/>
    <property type="match status" value="1"/>
</dbReference>
<dbReference type="Pfam" id="PF04300">
    <property type="entry name" value="FBA"/>
    <property type="match status" value="1"/>
</dbReference>
<evidence type="ECO:0008006" key="7">
    <source>
        <dbReference type="Google" id="ProtNLM"/>
    </source>
</evidence>
<dbReference type="SMART" id="SM01198">
    <property type="entry name" value="FBA"/>
    <property type="match status" value="1"/>
</dbReference>
<dbReference type="PROSITE" id="PS51114">
    <property type="entry name" value="FBA"/>
    <property type="match status" value="1"/>
</dbReference>
<feature type="region of interest" description="Disordered" evidence="2">
    <location>
        <begin position="1"/>
        <end position="152"/>
    </location>
</feature>
<dbReference type="GO" id="GO:0005737">
    <property type="term" value="C:cytoplasm"/>
    <property type="evidence" value="ECO:0007669"/>
    <property type="project" value="TreeGrafter"/>
</dbReference>
<evidence type="ECO:0000256" key="1">
    <source>
        <dbReference type="ARBA" id="ARBA00022786"/>
    </source>
</evidence>
<evidence type="ECO:0000259" key="4">
    <source>
        <dbReference type="PROSITE" id="PS51114"/>
    </source>
</evidence>
<dbReference type="Gene3D" id="2.60.120.260">
    <property type="entry name" value="Galactose-binding domain-like"/>
    <property type="match status" value="1"/>
</dbReference>
<dbReference type="Gene3D" id="1.20.1280.50">
    <property type="match status" value="1"/>
</dbReference>
<comment type="caution">
    <text evidence="5">The sequence shown here is derived from an EMBL/GenBank/DDBJ whole genome shotgun (WGS) entry which is preliminary data.</text>
</comment>
<dbReference type="InterPro" id="IPR039752">
    <property type="entry name" value="F-box_only"/>
</dbReference>
<dbReference type="SMART" id="SM00256">
    <property type="entry name" value="FBOX"/>
    <property type="match status" value="1"/>
</dbReference>
<dbReference type="GO" id="GO:0019005">
    <property type="term" value="C:SCF ubiquitin ligase complex"/>
    <property type="evidence" value="ECO:0007669"/>
    <property type="project" value="TreeGrafter"/>
</dbReference>